<evidence type="ECO:0000313" key="1">
    <source>
        <dbReference type="EMBL" id="EEF30732.1"/>
    </source>
</evidence>
<gene>
    <name evidence="1" type="ORF">RCOM_0462110</name>
</gene>
<organism evidence="1 2">
    <name type="scientific">Ricinus communis</name>
    <name type="common">Castor bean</name>
    <dbReference type="NCBI Taxonomy" id="3988"/>
    <lineage>
        <taxon>Eukaryota</taxon>
        <taxon>Viridiplantae</taxon>
        <taxon>Streptophyta</taxon>
        <taxon>Embryophyta</taxon>
        <taxon>Tracheophyta</taxon>
        <taxon>Spermatophyta</taxon>
        <taxon>Magnoliopsida</taxon>
        <taxon>eudicotyledons</taxon>
        <taxon>Gunneridae</taxon>
        <taxon>Pentapetalae</taxon>
        <taxon>rosids</taxon>
        <taxon>fabids</taxon>
        <taxon>Malpighiales</taxon>
        <taxon>Euphorbiaceae</taxon>
        <taxon>Acalyphoideae</taxon>
        <taxon>Acalypheae</taxon>
        <taxon>Ricinus</taxon>
    </lineage>
</organism>
<keyword evidence="2" id="KW-1185">Reference proteome</keyword>
<dbReference type="InParanoid" id="B9T093"/>
<proteinExistence type="predicted"/>
<name>B9T093_RICCO</name>
<evidence type="ECO:0000313" key="2">
    <source>
        <dbReference type="Proteomes" id="UP000008311"/>
    </source>
</evidence>
<dbReference type="AlphaFoldDB" id="B9T093"/>
<dbReference type="Proteomes" id="UP000008311">
    <property type="component" value="Unassembled WGS sequence"/>
</dbReference>
<protein>
    <submittedName>
        <fullName evidence="1">Uncharacterized protein</fullName>
    </submittedName>
</protein>
<reference evidence="2" key="1">
    <citation type="journal article" date="2010" name="Nat. Biotechnol.">
        <title>Draft genome sequence of the oilseed species Ricinus communis.</title>
        <authorList>
            <person name="Chan A.P."/>
            <person name="Crabtree J."/>
            <person name="Zhao Q."/>
            <person name="Lorenzi H."/>
            <person name="Orvis J."/>
            <person name="Puiu D."/>
            <person name="Melake-Berhan A."/>
            <person name="Jones K.M."/>
            <person name="Redman J."/>
            <person name="Chen G."/>
            <person name="Cahoon E.B."/>
            <person name="Gedil M."/>
            <person name="Stanke M."/>
            <person name="Haas B.J."/>
            <person name="Wortman J.R."/>
            <person name="Fraser-Liggett C.M."/>
            <person name="Ravel J."/>
            <person name="Rabinowicz P.D."/>
        </authorList>
    </citation>
    <scope>NUCLEOTIDE SEQUENCE [LARGE SCALE GENOMIC DNA]</scope>
    <source>
        <strain evidence="2">cv. Hale</strain>
    </source>
</reference>
<dbReference type="EMBL" id="EQ974298">
    <property type="protein sequence ID" value="EEF30732.1"/>
    <property type="molecule type" value="Genomic_DNA"/>
</dbReference>
<sequence length="50" mass="5486">MSPLPNVRQVYSLVVQDEAQRKMTSELTGPFSIAAAIQNRYNSSSNNSKG</sequence>
<feature type="non-terminal residue" evidence="1">
    <location>
        <position position="50"/>
    </location>
</feature>
<accession>B9T093</accession>